<dbReference type="AlphaFoldDB" id="A0A5C6BAE3"/>
<reference evidence="4 5" key="1">
    <citation type="submission" date="2019-02" db="EMBL/GenBank/DDBJ databases">
        <title>Deep-cultivation of Planctomycetes and their phenomic and genomic characterization uncovers novel biology.</title>
        <authorList>
            <person name="Wiegand S."/>
            <person name="Jogler M."/>
            <person name="Boedeker C."/>
            <person name="Pinto D."/>
            <person name="Vollmers J."/>
            <person name="Rivas-Marin E."/>
            <person name="Kohn T."/>
            <person name="Peeters S.H."/>
            <person name="Heuer A."/>
            <person name="Rast P."/>
            <person name="Oberbeckmann S."/>
            <person name="Bunk B."/>
            <person name="Jeske O."/>
            <person name="Meyerdierks A."/>
            <person name="Storesund J.E."/>
            <person name="Kallscheuer N."/>
            <person name="Luecker S."/>
            <person name="Lage O.M."/>
            <person name="Pohl T."/>
            <person name="Merkel B.J."/>
            <person name="Hornburger P."/>
            <person name="Mueller R.-W."/>
            <person name="Bruemmer F."/>
            <person name="Labrenz M."/>
            <person name="Spormann A.M."/>
            <person name="Op Den Camp H."/>
            <person name="Overmann J."/>
            <person name="Amann R."/>
            <person name="Jetten M.S.M."/>
            <person name="Mascher T."/>
            <person name="Medema M.H."/>
            <person name="Devos D.P."/>
            <person name="Kaster A.-K."/>
            <person name="Ovreas L."/>
            <person name="Rohde M."/>
            <person name="Galperin M.Y."/>
            <person name="Jogler C."/>
        </authorList>
    </citation>
    <scope>NUCLEOTIDE SEQUENCE [LARGE SCALE GENOMIC DNA]</scope>
    <source>
        <strain evidence="4 5">Pla52n</strain>
    </source>
</reference>
<dbReference type="EMBL" id="SJPN01000001">
    <property type="protein sequence ID" value="TWU07474.1"/>
    <property type="molecule type" value="Genomic_DNA"/>
</dbReference>
<dbReference type="InterPro" id="IPR018391">
    <property type="entry name" value="PQQ_b-propeller_rpt"/>
</dbReference>
<dbReference type="PANTHER" id="PTHR34512">
    <property type="entry name" value="CELL SURFACE PROTEIN"/>
    <property type="match status" value="1"/>
</dbReference>
<evidence type="ECO:0000256" key="2">
    <source>
        <dbReference type="SAM" id="SignalP"/>
    </source>
</evidence>
<dbReference type="Pfam" id="PF00656">
    <property type="entry name" value="Peptidase_C14"/>
    <property type="match status" value="1"/>
</dbReference>
<feature type="signal peptide" evidence="2">
    <location>
        <begin position="1"/>
        <end position="27"/>
    </location>
</feature>
<name>A0A5C6BAE3_9BACT</name>
<dbReference type="InterPro" id="IPR002372">
    <property type="entry name" value="PQQ_rpt_dom"/>
</dbReference>
<protein>
    <submittedName>
        <fullName evidence="4">Outer membrane biogenesis protein BamB</fullName>
    </submittedName>
</protein>
<dbReference type="Proteomes" id="UP000320176">
    <property type="component" value="Unassembled WGS sequence"/>
</dbReference>
<dbReference type="InterPro" id="IPR015943">
    <property type="entry name" value="WD40/YVTN_repeat-like_dom_sf"/>
</dbReference>
<dbReference type="PANTHER" id="PTHR34512:SF30">
    <property type="entry name" value="OUTER MEMBRANE PROTEIN ASSEMBLY FACTOR BAMB"/>
    <property type="match status" value="1"/>
</dbReference>
<evidence type="ECO:0000313" key="4">
    <source>
        <dbReference type="EMBL" id="TWU07474.1"/>
    </source>
</evidence>
<gene>
    <name evidence="4" type="ORF">Pla52n_00470</name>
</gene>
<dbReference type="InterPro" id="IPR029030">
    <property type="entry name" value="Caspase-like_dom_sf"/>
</dbReference>
<keyword evidence="5" id="KW-1185">Reference proteome</keyword>
<dbReference type="InterPro" id="IPR011600">
    <property type="entry name" value="Pept_C14_caspase"/>
</dbReference>
<evidence type="ECO:0000259" key="3">
    <source>
        <dbReference type="PROSITE" id="PS50208"/>
    </source>
</evidence>
<feature type="region of interest" description="Disordered" evidence="1">
    <location>
        <begin position="306"/>
        <end position="326"/>
    </location>
</feature>
<keyword evidence="2" id="KW-0732">Signal</keyword>
<feature type="domain" description="Caspase family p20" evidence="3">
    <location>
        <begin position="28"/>
        <end position="116"/>
    </location>
</feature>
<dbReference type="InterPro" id="IPR001309">
    <property type="entry name" value="Pept_C14_p20"/>
</dbReference>
<dbReference type="Gene3D" id="3.40.50.1460">
    <property type="match status" value="1"/>
</dbReference>
<evidence type="ECO:0000256" key="1">
    <source>
        <dbReference type="SAM" id="MobiDB-lite"/>
    </source>
</evidence>
<dbReference type="SUPFAM" id="SSF52129">
    <property type="entry name" value="Caspase-like"/>
    <property type="match status" value="1"/>
</dbReference>
<dbReference type="Gene3D" id="2.130.10.10">
    <property type="entry name" value="YVTN repeat-like/Quinoprotein amine dehydrogenase"/>
    <property type="match status" value="2"/>
</dbReference>
<dbReference type="OrthoDB" id="222965at2"/>
<accession>A0A5C6BAE3</accession>
<comment type="caution">
    <text evidence="4">The sequence shown here is derived from an EMBL/GenBank/DDBJ whole genome shotgun (WGS) entry which is preliminary data.</text>
</comment>
<evidence type="ECO:0000313" key="5">
    <source>
        <dbReference type="Proteomes" id="UP000320176"/>
    </source>
</evidence>
<dbReference type="GO" id="GO:0006508">
    <property type="term" value="P:proteolysis"/>
    <property type="evidence" value="ECO:0007669"/>
    <property type="project" value="InterPro"/>
</dbReference>
<dbReference type="InterPro" id="IPR011047">
    <property type="entry name" value="Quinoprotein_ADH-like_sf"/>
</dbReference>
<dbReference type="SMART" id="SM00564">
    <property type="entry name" value="PQQ"/>
    <property type="match status" value="5"/>
</dbReference>
<proteinExistence type="predicted"/>
<dbReference type="Gene3D" id="2.40.10.480">
    <property type="match status" value="1"/>
</dbReference>
<feature type="chain" id="PRO_5023084673" evidence="2">
    <location>
        <begin position="28"/>
        <end position="784"/>
    </location>
</feature>
<dbReference type="Pfam" id="PF13360">
    <property type="entry name" value="PQQ_2"/>
    <property type="match status" value="2"/>
</dbReference>
<dbReference type="PROSITE" id="PS50208">
    <property type="entry name" value="CASPASE_P20"/>
    <property type="match status" value="1"/>
</dbReference>
<sequence length="784" mass="85947" precursor="true">MTVPSQFSKWILVCLVLTVWHSPLASAAQRIAFIVGVENYRPDYFRNLDYAEDDAIGLAEQLKGLGYDVVRMTSREQNPALKPTSPDKIIAAFDGVLKGLQAEDTLIVAFTGHGVQFKDEPALKTGGRETYFVPEDGTLDDKATLLPILKEIVARAYRCPAQRKLVLIDACRNEVTSKAGDKAPRRILLGDVHEHPRTLPKGMSVLFSCSDREKSWEHEDLSHSVFTYYVLEYLSGKASSDFYPDKNADIGGLVQYVRIKTNAFVRTKINPSGQLPQLVGDYAPWSIGRVAINGNQPVIPPIQKPVVPEMQPEPKPTRTDLASGGQDWSQWGGSSLRNSVSPSKATFLKWSTSDKTNVIWYSALGKNTYASPVVAGGRVFIGTDNGTELVAGGDKGLLACYSEQDGRLLWTYQADKLPTGRANDWPNIGITSTPLVEQDRVWFVNNRGELVSLDANTGKEVWSLDMIDSLGVFPHNKSHCNVTSLGELLFVCTSNGMDESQIEIPSPRAPSFLAVEKSTGKLVWESSLPFDQILSGQWASPAAAYIGDQPQVIFPGGDGWLYGFQADNGNLLWKFDCNPKETKWELDGRGTRNNILATPVIHNGLVYVAVGQNPEHGEGQGLLWCINPNRRGDVSSQLPGGGVNPNSAAVWFFAHANGKNAGNAEFQETMHRSLSNVVIKDDVLYVADFSGIFHCLDAKSGKHHWSYDLFAACYSSPLIVGDHVYIVDGDGDVTVFRHSANPGKNDGDPVSEENVGNTVYSTPLVANDKLFIATRNQLFAIDHD</sequence>
<dbReference type="SUPFAM" id="SSF50998">
    <property type="entry name" value="Quinoprotein alcohol dehydrogenase-like"/>
    <property type="match status" value="2"/>
</dbReference>
<dbReference type="GO" id="GO:0004197">
    <property type="term" value="F:cysteine-type endopeptidase activity"/>
    <property type="evidence" value="ECO:0007669"/>
    <property type="project" value="InterPro"/>
</dbReference>
<dbReference type="RefSeq" id="WP_146517694.1">
    <property type="nucleotide sequence ID" value="NZ_CP151726.1"/>
</dbReference>
<organism evidence="4 5">
    <name type="scientific">Stieleria varia</name>
    <dbReference type="NCBI Taxonomy" id="2528005"/>
    <lineage>
        <taxon>Bacteria</taxon>
        <taxon>Pseudomonadati</taxon>
        <taxon>Planctomycetota</taxon>
        <taxon>Planctomycetia</taxon>
        <taxon>Pirellulales</taxon>
        <taxon>Pirellulaceae</taxon>
        <taxon>Stieleria</taxon>
    </lineage>
</organism>